<feature type="chain" id="PRO_5029495703" evidence="1">
    <location>
        <begin position="19"/>
        <end position="137"/>
    </location>
</feature>
<evidence type="ECO:0000313" key="3">
    <source>
        <dbReference type="Proteomes" id="UP000570595"/>
    </source>
</evidence>
<organism evidence="2 3">
    <name type="scientific">Perkinsus olseni</name>
    <name type="common">Perkinsus atlanticus</name>
    <dbReference type="NCBI Taxonomy" id="32597"/>
    <lineage>
        <taxon>Eukaryota</taxon>
        <taxon>Sar</taxon>
        <taxon>Alveolata</taxon>
        <taxon>Perkinsozoa</taxon>
        <taxon>Perkinsea</taxon>
        <taxon>Perkinsida</taxon>
        <taxon>Perkinsidae</taxon>
        <taxon>Perkinsus</taxon>
    </lineage>
</organism>
<sequence>MPHLLTLLIVAFTYGAVAFPPKKVYYSAGDDSFQTAWTFSPSATALAGTVDITAVYLVKKFPFYDWYITGDIPYDVDADESVLKLDTSNENFIAFAATFDLNIGDWERIRYNHVDNMFILLYRVRCYVLYTFPFPPR</sequence>
<protein>
    <submittedName>
        <fullName evidence="2">Uncharacterized protein</fullName>
    </submittedName>
</protein>
<proteinExistence type="predicted"/>
<dbReference type="EMBL" id="JABAHT010000631">
    <property type="protein sequence ID" value="KAF4653339.1"/>
    <property type="molecule type" value="Genomic_DNA"/>
</dbReference>
<reference evidence="2 3" key="1">
    <citation type="submission" date="2020-04" db="EMBL/GenBank/DDBJ databases">
        <title>Perkinsus olseni comparative genomics.</title>
        <authorList>
            <person name="Bogema D.R."/>
        </authorList>
    </citation>
    <scope>NUCLEOTIDE SEQUENCE [LARGE SCALE GENOMIC DNA]</scope>
    <source>
        <strain evidence="2">ATCC PRA-179</strain>
    </source>
</reference>
<name>A0A7J6L394_PEROL</name>
<evidence type="ECO:0000313" key="2">
    <source>
        <dbReference type="EMBL" id="KAF4653339.1"/>
    </source>
</evidence>
<evidence type="ECO:0000256" key="1">
    <source>
        <dbReference type="SAM" id="SignalP"/>
    </source>
</evidence>
<feature type="signal peptide" evidence="1">
    <location>
        <begin position="1"/>
        <end position="18"/>
    </location>
</feature>
<dbReference type="AlphaFoldDB" id="A0A7J6L394"/>
<dbReference type="OrthoDB" id="10303945at2759"/>
<dbReference type="Proteomes" id="UP000570595">
    <property type="component" value="Unassembled WGS sequence"/>
</dbReference>
<comment type="caution">
    <text evidence="2">The sequence shown here is derived from an EMBL/GenBank/DDBJ whole genome shotgun (WGS) entry which is preliminary data.</text>
</comment>
<keyword evidence="1" id="KW-0732">Signal</keyword>
<accession>A0A7J6L394</accession>
<gene>
    <name evidence="2" type="ORF">FOZ61_009055</name>
</gene>